<keyword evidence="2 7" id="KW-0813">Transport</keyword>
<dbReference type="OrthoDB" id="5458199at2"/>
<evidence type="ECO:0000256" key="3">
    <source>
        <dbReference type="ARBA" id="ARBA00022475"/>
    </source>
</evidence>
<keyword evidence="6 7" id="KW-0472">Membrane</keyword>
<dbReference type="AlphaFoldDB" id="A0A563EXP9"/>
<evidence type="ECO:0000256" key="7">
    <source>
        <dbReference type="RuleBase" id="RU363032"/>
    </source>
</evidence>
<keyword evidence="5 7" id="KW-1133">Transmembrane helix</keyword>
<dbReference type="PANTHER" id="PTHR30151">
    <property type="entry name" value="ALKANE SULFONATE ABC TRANSPORTER-RELATED, MEMBRANE SUBUNIT"/>
    <property type="match status" value="1"/>
</dbReference>
<evidence type="ECO:0000313" key="10">
    <source>
        <dbReference type="Proteomes" id="UP000316639"/>
    </source>
</evidence>
<dbReference type="PANTHER" id="PTHR30151:SF0">
    <property type="entry name" value="ABC TRANSPORTER PERMEASE PROTEIN MJ0413-RELATED"/>
    <property type="match status" value="1"/>
</dbReference>
<evidence type="ECO:0000256" key="1">
    <source>
        <dbReference type="ARBA" id="ARBA00004651"/>
    </source>
</evidence>
<keyword evidence="10" id="KW-1185">Reference proteome</keyword>
<organism evidence="9 10">
    <name type="scientific">Lentzea tibetensis</name>
    <dbReference type="NCBI Taxonomy" id="2591470"/>
    <lineage>
        <taxon>Bacteria</taxon>
        <taxon>Bacillati</taxon>
        <taxon>Actinomycetota</taxon>
        <taxon>Actinomycetes</taxon>
        <taxon>Pseudonocardiales</taxon>
        <taxon>Pseudonocardiaceae</taxon>
        <taxon>Lentzea</taxon>
    </lineage>
</organism>
<protein>
    <submittedName>
        <fullName evidence="9">ABC transporter permease</fullName>
    </submittedName>
</protein>
<feature type="transmembrane region" description="Helical" evidence="7">
    <location>
        <begin position="96"/>
        <end position="115"/>
    </location>
</feature>
<dbReference type="CDD" id="cd06261">
    <property type="entry name" value="TM_PBP2"/>
    <property type="match status" value="1"/>
</dbReference>
<feature type="domain" description="ABC transmembrane type-1" evidence="8">
    <location>
        <begin position="55"/>
        <end position="237"/>
    </location>
</feature>
<dbReference type="Proteomes" id="UP000316639">
    <property type="component" value="Unassembled WGS sequence"/>
</dbReference>
<accession>A0A563EXP9</accession>
<evidence type="ECO:0000313" key="9">
    <source>
        <dbReference type="EMBL" id="TWP52318.1"/>
    </source>
</evidence>
<comment type="similarity">
    <text evidence="7">Belongs to the binding-protein-dependent transport system permease family.</text>
</comment>
<reference evidence="9 10" key="1">
    <citation type="submission" date="2019-07" db="EMBL/GenBank/DDBJ databases">
        <title>Lentzea xizangensis sp. nov., isolated from Qinghai-Tibetan Plateau Soils.</title>
        <authorList>
            <person name="Huang J."/>
        </authorList>
    </citation>
    <scope>NUCLEOTIDE SEQUENCE [LARGE SCALE GENOMIC DNA]</scope>
    <source>
        <strain evidence="9 10">FXJ1.1311</strain>
    </source>
</reference>
<comment type="subcellular location">
    <subcellularLocation>
        <location evidence="1 7">Cell membrane</location>
        <topology evidence="1 7">Multi-pass membrane protein</topology>
    </subcellularLocation>
</comment>
<dbReference type="Pfam" id="PF00528">
    <property type="entry name" value="BPD_transp_1"/>
    <property type="match status" value="1"/>
</dbReference>
<gene>
    <name evidence="9" type="ORF">FKR81_12200</name>
</gene>
<name>A0A563EXP9_9PSEU</name>
<comment type="caution">
    <text evidence="9">The sequence shown here is derived from an EMBL/GenBank/DDBJ whole genome shotgun (WGS) entry which is preliminary data.</text>
</comment>
<keyword evidence="3" id="KW-1003">Cell membrane</keyword>
<dbReference type="InterPro" id="IPR000515">
    <property type="entry name" value="MetI-like"/>
</dbReference>
<dbReference type="EMBL" id="VOBR01000006">
    <property type="protein sequence ID" value="TWP52318.1"/>
    <property type="molecule type" value="Genomic_DNA"/>
</dbReference>
<dbReference type="RefSeq" id="WP_146351130.1">
    <property type="nucleotide sequence ID" value="NZ_VOBR01000006.1"/>
</dbReference>
<dbReference type="PROSITE" id="PS50928">
    <property type="entry name" value="ABC_TM1"/>
    <property type="match status" value="1"/>
</dbReference>
<feature type="transmembrane region" description="Helical" evidence="7">
    <location>
        <begin position="121"/>
        <end position="140"/>
    </location>
</feature>
<dbReference type="GO" id="GO:0005886">
    <property type="term" value="C:plasma membrane"/>
    <property type="evidence" value="ECO:0007669"/>
    <property type="project" value="UniProtKB-SubCell"/>
</dbReference>
<feature type="transmembrane region" description="Helical" evidence="7">
    <location>
        <begin position="161"/>
        <end position="180"/>
    </location>
</feature>
<evidence type="ECO:0000256" key="6">
    <source>
        <dbReference type="ARBA" id="ARBA00023136"/>
    </source>
</evidence>
<dbReference type="InterPro" id="IPR035906">
    <property type="entry name" value="MetI-like_sf"/>
</dbReference>
<evidence type="ECO:0000256" key="5">
    <source>
        <dbReference type="ARBA" id="ARBA00022989"/>
    </source>
</evidence>
<evidence type="ECO:0000259" key="8">
    <source>
        <dbReference type="PROSITE" id="PS50928"/>
    </source>
</evidence>
<feature type="transmembrane region" description="Helical" evidence="7">
    <location>
        <begin position="51"/>
        <end position="75"/>
    </location>
</feature>
<dbReference type="Gene3D" id="1.10.3720.10">
    <property type="entry name" value="MetI-like"/>
    <property type="match status" value="1"/>
</dbReference>
<proteinExistence type="inferred from homology"/>
<dbReference type="SUPFAM" id="SSF161098">
    <property type="entry name" value="MetI-like"/>
    <property type="match status" value="1"/>
</dbReference>
<feature type="transmembrane region" description="Helical" evidence="7">
    <location>
        <begin position="219"/>
        <end position="237"/>
    </location>
</feature>
<sequence>MRVFTRGLLGIAGFLVVWELFGRSPLVPDDALPPPSVVVGELFTQLSDQMFIRHVIATVLALLIAVVVAVVIAVPSGLVLGSVPAVRHATRAVIEFLRPIPSVALIPLALVMLGFGPETKITLAVYAALWPILFNTIYALDELDPVMVDTARAFGCGRIRVLLQVALPSALPFVLTGIRLAATTALVVLVSVELMSGSEIGIGYFIMEARSGAGRMDQVLVGTVVAGAIGVLVNGGLERARRRWVAW</sequence>
<evidence type="ECO:0000256" key="2">
    <source>
        <dbReference type="ARBA" id="ARBA00022448"/>
    </source>
</evidence>
<evidence type="ECO:0000256" key="4">
    <source>
        <dbReference type="ARBA" id="ARBA00022692"/>
    </source>
</evidence>
<dbReference type="GO" id="GO:0055085">
    <property type="term" value="P:transmembrane transport"/>
    <property type="evidence" value="ECO:0007669"/>
    <property type="project" value="InterPro"/>
</dbReference>
<keyword evidence="4 7" id="KW-0812">Transmembrane</keyword>